<evidence type="ECO:0000256" key="1">
    <source>
        <dbReference type="ARBA" id="ARBA00004651"/>
    </source>
</evidence>
<feature type="transmembrane region" description="Helical" evidence="8">
    <location>
        <begin position="37"/>
        <end position="63"/>
    </location>
</feature>
<keyword evidence="2 8" id="KW-1003">Cell membrane</keyword>
<feature type="transmembrane region" description="Helical" evidence="8">
    <location>
        <begin position="127"/>
        <end position="148"/>
    </location>
</feature>
<comment type="similarity">
    <text evidence="8">Belongs to the CN hydrolase family. Apolipoprotein N-acyltransferase subfamily.</text>
</comment>
<dbReference type="GO" id="GO:0016410">
    <property type="term" value="F:N-acyltransferase activity"/>
    <property type="evidence" value="ECO:0007669"/>
    <property type="project" value="UniProtKB-UniRule"/>
</dbReference>
<evidence type="ECO:0000256" key="2">
    <source>
        <dbReference type="ARBA" id="ARBA00022475"/>
    </source>
</evidence>
<dbReference type="EC" id="2.3.1.269" evidence="8"/>
<evidence type="ECO:0000256" key="8">
    <source>
        <dbReference type="HAMAP-Rule" id="MF_01148"/>
    </source>
</evidence>
<sequence length="552" mass="58649">MTRVLDPTPPAGAPRPPSGSAARPGDKRSRLLRRRPAGLGAVPVPPAAPILPLWLAVLAAVGAGITLDAGFPDKNLWPLTLLGVGIVLVALVGRSWGGALLVGLVGGATFWGVHIIWLTLYLGLVPWLGLTLFEAVYFALGAILIALVYRRADRVWPGRWGRLGLVPIVIAGLWTLREGINAIFPYGGFSWARVAMSQSDSPFTSLIAWVGMAGLSFLLVWLVAFTVQLCREGRWATDALSRPARVLAAVTAAVALLAVPAWSAPTSGTSRIGGVQGDSDAGLFAVHERGDILNDHVSASRFLEGQNPDLVVWPENGSDIDPTTNSLAAGTLDAVSRELGDVPLVVGTIQVRGDKVYNTSLLWQDGQATDHYDKRHPVPFAEWMPNRAFFRSLAPELVDLVTRDYEFGTTDLTFDIEGLRAGISICFDITDDAVMRAMSDEGAQVVLAQTNNADFGQTDENLQQLAIARLRAVEFGRSVVNISTVGTSAIIGPDGQNITTIPAYEAGAMIADVPLATVATPAAVLGFQLEWLVGGLGLAGLVVALWAGRRRA</sequence>
<proteinExistence type="inferred from homology"/>
<comment type="pathway">
    <text evidence="8">Protein modification; lipoprotein biosynthesis (N-acyl transfer).</text>
</comment>
<feature type="transmembrane region" description="Helical" evidence="8">
    <location>
        <begin position="100"/>
        <end position="121"/>
    </location>
</feature>
<keyword evidence="7 8" id="KW-0012">Acyltransferase</keyword>
<keyword evidence="3 8" id="KW-0808">Transferase</keyword>
<gene>
    <name evidence="8" type="primary">lnt</name>
    <name evidence="11" type="ORF">BJ984_002519</name>
</gene>
<evidence type="ECO:0000256" key="7">
    <source>
        <dbReference type="ARBA" id="ARBA00023315"/>
    </source>
</evidence>
<protein>
    <recommendedName>
        <fullName evidence="8">Apolipoprotein N-acyltransferase</fullName>
        <shortName evidence="8">ALP N-acyltransferase</shortName>
        <ecNumber evidence="8">2.3.1.269</ecNumber>
    </recommendedName>
</protein>
<dbReference type="RefSeq" id="WP_271206564.1">
    <property type="nucleotide sequence ID" value="NZ_BSEW01000002.1"/>
</dbReference>
<evidence type="ECO:0000256" key="9">
    <source>
        <dbReference type="SAM" id="MobiDB-lite"/>
    </source>
</evidence>
<dbReference type="NCBIfam" id="TIGR00546">
    <property type="entry name" value="lnt"/>
    <property type="match status" value="1"/>
</dbReference>
<name>A0A852SRA8_9MICO</name>
<dbReference type="InterPro" id="IPR004563">
    <property type="entry name" value="Apolipo_AcylTrfase"/>
</dbReference>
<feature type="transmembrane region" description="Helical" evidence="8">
    <location>
        <begin position="531"/>
        <end position="548"/>
    </location>
</feature>
<dbReference type="InterPro" id="IPR036526">
    <property type="entry name" value="C-N_Hydrolase_sf"/>
</dbReference>
<dbReference type="Proteomes" id="UP000549913">
    <property type="component" value="Unassembled WGS sequence"/>
</dbReference>
<dbReference type="CDD" id="cd07571">
    <property type="entry name" value="ALP_N-acyl_transferase"/>
    <property type="match status" value="1"/>
</dbReference>
<evidence type="ECO:0000256" key="4">
    <source>
        <dbReference type="ARBA" id="ARBA00022692"/>
    </source>
</evidence>
<dbReference type="InterPro" id="IPR003010">
    <property type="entry name" value="C-N_Hydrolase"/>
</dbReference>
<evidence type="ECO:0000313" key="11">
    <source>
        <dbReference type="EMBL" id="NYD71361.1"/>
    </source>
</evidence>
<feature type="transmembrane region" description="Helical" evidence="8">
    <location>
        <begin position="206"/>
        <end position="225"/>
    </location>
</feature>
<dbReference type="Pfam" id="PF00795">
    <property type="entry name" value="CN_hydrolase"/>
    <property type="match status" value="1"/>
</dbReference>
<organism evidence="11 12">
    <name type="scientific">Herbiconiux flava</name>
    <dbReference type="NCBI Taxonomy" id="881268"/>
    <lineage>
        <taxon>Bacteria</taxon>
        <taxon>Bacillati</taxon>
        <taxon>Actinomycetota</taxon>
        <taxon>Actinomycetes</taxon>
        <taxon>Micrococcales</taxon>
        <taxon>Microbacteriaceae</taxon>
        <taxon>Herbiconiux</taxon>
    </lineage>
</organism>
<dbReference type="SUPFAM" id="SSF56317">
    <property type="entry name" value="Carbon-nitrogen hydrolase"/>
    <property type="match status" value="1"/>
</dbReference>
<feature type="transmembrane region" description="Helical" evidence="8">
    <location>
        <begin position="246"/>
        <end position="263"/>
    </location>
</feature>
<dbReference type="PROSITE" id="PS50263">
    <property type="entry name" value="CN_HYDROLASE"/>
    <property type="match status" value="1"/>
</dbReference>
<feature type="compositionally biased region" description="Pro residues" evidence="9">
    <location>
        <begin position="7"/>
        <end position="17"/>
    </location>
</feature>
<dbReference type="AlphaFoldDB" id="A0A852SRA8"/>
<keyword evidence="12" id="KW-1185">Reference proteome</keyword>
<dbReference type="PANTHER" id="PTHR38686:SF1">
    <property type="entry name" value="APOLIPOPROTEIN N-ACYLTRANSFERASE"/>
    <property type="match status" value="1"/>
</dbReference>
<dbReference type="Gene3D" id="3.60.110.10">
    <property type="entry name" value="Carbon-nitrogen hydrolase"/>
    <property type="match status" value="1"/>
</dbReference>
<evidence type="ECO:0000256" key="5">
    <source>
        <dbReference type="ARBA" id="ARBA00022989"/>
    </source>
</evidence>
<comment type="caution">
    <text evidence="11">The sequence shown here is derived from an EMBL/GenBank/DDBJ whole genome shotgun (WGS) entry which is preliminary data.</text>
</comment>
<evidence type="ECO:0000313" key="12">
    <source>
        <dbReference type="Proteomes" id="UP000549913"/>
    </source>
</evidence>
<comment type="subcellular location">
    <subcellularLocation>
        <location evidence="1 8">Cell membrane</location>
        <topology evidence="1 8">Multi-pass membrane protein</topology>
    </subcellularLocation>
</comment>
<comment type="catalytic activity">
    <reaction evidence="8">
        <text>N-terminal S-1,2-diacyl-sn-glyceryl-L-cysteinyl-[lipoprotein] + a glycerophospholipid = N-acyl-S-1,2-diacyl-sn-glyceryl-L-cysteinyl-[lipoprotein] + a 2-acyl-sn-glycero-3-phospholipid + H(+)</text>
        <dbReference type="Rhea" id="RHEA:48228"/>
        <dbReference type="Rhea" id="RHEA-COMP:14681"/>
        <dbReference type="Rhea" id="RHEA-COMP:14684"/>
        <dbReference type="ChEBI" id="CHEBI:15378"/>
        <dbReference type="ChEBI" id="CHEBI:136912"/>
        <dbReference type="ChEBI" id="CHEBI:140656"/>
        <dbReference type="ChEBI" id="CHEBI:140657"/>
        <dbReference type="ChEBI" id="CHEBI:140660"/>
        <dbReference type="EC" id="2.3.1.269"/>
    </reaction>
</comment>
<dbReference type="HAMAP" id="MF_01148">
    <property type="entry name" value="Lnt"/>
    <property type="match status" value="1"/>
</dbReference>
<feature type="region of interest" description="Disordered" evidence="9">
    <location>
        <begin position="1"/>
        <end position="28"/>
    </location>
</feature>
<keyword evidence="4 8" id="KW-0812">Transmembrane</keyword>
<dbReference type="PANTHER" id="PTHR38686">
    <property type="entry name" value="APOLIPOPROTEIN N-ACYLTRANSFERASE"/>
    <property type="match status" value="1"/>
</dbReference>
<feature type="transmembrane region" description="Helical" evidence="8">
    <location>
        <begin position="75"/>
        <end position="93"/>
    </location>
</feature>
<keyword evidence="6 8" id="KW-0472">Membrane</keyword>
<dbReference type="UniPathway" id="UPA00666"/>
<accession>A0A852SRA8</accession>
<feature type="domain" description="CN hydrolase" evidence="10">
    <location>
        <begin position="275"/>
        <end position="515"/>
    </location>
</feature>
<evidence type="ECO:0000256" key="6">
    <source>
        <dbReference type="ARBA" id="ARBA00023136"/>
    </source>
</evidence>
<reference evidence="11 12" key="1">
    <citation type="submission" date="2020-07" db="EMBL/GenBank/DDBJ databases">
        <title>Sequencing the genomes of 1000 actinobacteria strains.</title>
        <authorList>
            <person name="Klenk H.-P."/>
        </authorList>
    </citation>
    <scope>NUCLEOTIDE SEQUENCE [LARGE SCALE GENOMIC DNA]</scope>
    <source>
        <strain evidence="11 12">DSM 26474</strain>
    </source>
</reference>
<evidence type="ECO:0000259" key="10">
    <source>
        <dbReference type="PROSITE" id="PS50263"/>
    </source>
</evidence>
<dbReference type="Pfam" id="PF20154">
    <property type="entry name" value="LNT_N"/>
    <property type="match status" value="1"/>
</dbReference>
<dbReference type="InterPro" id="IPR045378">
    <property type="entry name" value="LNT_N"/>
</dbReference>
<dbReference type="EMBL" id="JACCBM010000001">
    <property type="protein sequence ID" value="NYD71361.1"/>
    <property type="molecule type" value="Genomic_DNA"/>
</dbReference>
<dbReference type="GO" id="GO:0042158">
    <property type="term" value="P:lipoprotein biosynthetic process"/>
    <property type="evidence" value="ECO:0007669"/>
    <property type="project" value="UniProtKB-UniRule"/>
</dbReference>
<dbReference type="GO" id="GO:0005886">
    <property type="term" value="C:plasma membrane"/>
    <property type="evidence" value="ECO:0007669"/>
    <property type="project" value="UniProtKB-SubCell"/>
</dbReference>
<keyword evidence="11" id="KW-0449">Lipoprotein</keyword>
<evidence type="ECO:0000256" key="3">
    <source>
        <dbReference type="ARBA" id="ARBA00022679"/>
    </source>
</evidence>
<keyword evidence="5 8" id="KW-1133">Transmembrane helix</keyword>
<feature type="transmembrane region" description="Helical" evidence="8">
    <location>
        <begin position="160"/>
        <end position="176"/>
    </location>
</feature>
<comment type="function">
    <text evidence="8">Catalyzes the phospholipid dependent N-acylation of the N-terminal cysteine of apolipoprotein, the last step in lipoprotein maturation.</text>
</comment>